<dbReference type="AlphaFoldDB" id="A0A1F4XGC9"/>
<proteinExistence type="predicted"/>
<dbReference type="Proteomes" id="UP000176185">
    <property type="component" value="Unassembled WGS sequence"/>
</dbReference>
<comment type="caution">
    <text evidence="1">The sequence shown here is derived from an EMBL/GenBank/DDBJ whole genome shotgun (WGS) entry which is preliminary data.</text>
</comment>
<name>A0A1F4XGC9_9BACT</name>
<dbReference type="EMBL" id="MEWX01000014">
    <property type="protein sequence ID" value="OGC80765.1"/>
    <property type="molecule type" value="Genomic_DNA"/>
</dbReference>
<organism evidence="1 2">
    <name type="scientific">Candidatus Adlerbacteria bacterium RIFCSPLOWO2_01_FULL_51_16</name>
    <dbReference type="NCBI Taxonomy" id="1797243"/>
    <lineage>
        <taxon>Bacteria</taxon>
        <taxon>Candidatus Adleribacteriota</taxon>
    </lineage>
</organism>
<dbReference type="STRING" id="1797243.A2943_02705"/>
<evidence type="ECO:0000313" key="2">
    <source>
        <dbReference type="Proteomes" id="UP000176185"/>
    </source>
</evidence>
<protein>
    <submittedName>
        <fullName evidence="1">Uncharacterized protein</fullName>
    </submittedName>
</protein>
<reference evidence="1 2" key="1">
    <citation type="journal article" date="2016" name="Nat. Commun.">
        <title>Thousands of microbial genomes shed light on interconnected biogeochemical processes in an aquifer system.</title>
        <authorList>
            <person name="Anantharaman K."/>
            <person name="Brown C.T."/>
            <person name="Hug L.A."/>
            <person name="Sharon I."/>
            <person name="Castelle C.J."/>
            <person name="Probst A.J."/>
            <person name="Thomas B.C."/>
            <person name="Singh A."/>
            <person name="Wilkins M.J."/>
            <person name="Karaoz U."/>
            <person name="Brodie E.L."/>
            <person name="Williams K.H."/>
            <person name="Hubbard S.S."/>
            <person name="Banfield J.F."/>
        </authorList>
    </citation>
    <scope>NUCLEOTIDE SEQUENCE [LARGE SCALE GENOMIC DNA]</scope>
</reference>
<evidence type="ECO:0000313" key="1">
    <source>
        <dbReference type="EMBL" id="OGC80765.1"/>
    </source>
</evidence>
<gene>
    <name evidence="1" type="ORF">A2943_02705</name>
</gene>
<sequence length="68" mass="7474">MVPSVICEPHVEFARQQTRTQPPPRGFAIAKQRSGFTKSTKFRAGGMFVSFCDPTGNSILTVTNSLRS</sequence>
<accession>A0A1F4XGC9</accession>